<name>A0ABZ2AUU6_9TREE</name>
<keyword evidence="6" id="KW-0509">mRNA transport</keyword>
<dbReference type="InterPro" id="IPR001680">
    <property type="entry name" value="WD40_rpt"/>
</dbReference>
<dbReference type="RefSeq" id="XP_064720365.1">
    <property type="nucleotide sequence ID" value="XM_064864293.1"/>
</dbReference>
<evidence type="ECO:0000256" key="5">
    <source>
        <dbReference type="ARBA" id="ARBA00022737"/>
    </source>
</evidence>
<protein>
    <submittedName>
        <fullName evidence="12">Protein transporter SEC13</fullName>
    </submittedName>
</protein>
<dbReference type="SUPFAM" id="SSF50978">
    <property type="entry name" value="WD40 repeat-like"/>
    <property type="match status" value="1"/>
</dbReference>
<accession>A0ABZ2AUU6</accession>
<dbReference type="PROSITE" id="PS50082">
    <property type="entry name" value="WD_REPEATS_2"/>
    <property type="match status" value="1"/>
</dbReference>
<dbReference type="PROSITE" id="PS50294">
    <property type="entry name" value="WD_REPEATS_REGION"/>
    <property type="match status" value="1"/>
</dbReference>
<dbReference type="PANTHER" id="PTHR11024:SF2">
    <property type="entry name" value="PROTEIN SEC13 HOMOLOG"/>
    <property type="match status" value="1"/>
</dbReference>
<evidence type="ECO:0000256" key="7">
    <source>
        <dbReference type="ARBA" id="ARBA00022927"/>
    </source>
</evidence>
<dbReference type="Gene3D" id="2.130.10.10">
    <property type="entry name" value="YVTN repeat-like/Quinoprotein amine dehydrogenase"/>
    <property type="match status" value="1"/>
</dbReference>
<keyword evidence="13" id="KW-1185">Reference proteome</keyword>
<gene>
    <name evidence="12" type="ORF">IAS62_002430</name>
</gene>
<keyword evidence="9" id="KW-0906">Nuclear pore complex</keyword>
<dbReference type="Proteomes" id="UP001432216">
    <property type="component" value="Chromosome 4"/>
</dbReference>
<dbReference type="SMART" id="SM00320">
    <property type="entry name" value="WD40"/>
    <property type="match status" value="5"/>
</dbReference>
<evidence type="ECO:0000256" key="3">
    <source>
        <dbReference type="ARBA" id="ARBA00022448"/>
    </source>
</evidence>
<evidence type="ECO:0000313" key="12">
    <source>
        <dbReference type="EMBL" id="WVO21126.1"/>
    </source>
</evidence>
<dbReference type="InterPro" id="IPR015943">
    <property type="entry name" value="WD40/YVTN_repeat-like_dom_sf"/>
</dbReference>
<dbReference type="InterPro" id="IPR036322">
    <property type="entry name" value="WD40_repeat_dom_sf"/>
</dbReference>
<evidence type="ECO:0000256" key="1">
    <source>
        <dbReference type="ARBA" id="ARBA00004567"/>
    </source>
</evidence>
<keyword evidence="8" id="KW-0811">Translocation</keyword>
<evidence type="ECO:0000313" key="13">
    <source>
        <dbReference type="Proteomes" id="UP001432216"/>
    </source>
</evidence>
<keyword evidence="5" id="KW-0677">Repeat</keyword>
<sequence length="307" mass="33393">MSAQASKPVPVETQHEDMIHDAQLDYYGKRLATCSSDRTIRIFNVIKGEAKGEPVILKGHTAAVWQVSWAHPSFGSILASCSYDGRVFIWKETDYLVNSIAWAPYDLGPILACASSDGKVSVLSFQNDGSIEASIFPAHGTGANAISWAPSVLSTASGVSRSQQPSNSLTSQKRFVTAGSDNLIRIWGFDEEQKKWTEEETIKGHEDWVRDVAWAPNIGLPGMYIASASQDRTVLIHSRPSPSSPWTSTPLLPSLPQSQDPHFPDAVWRVSWSLAGNVLAVSCGDGKVSLWKEGVGKGWECVSDFSS</sequence>
<keyword evidence="3" id="KW-0813">Transport</keyword>
<feature type="repeat" description="WD" evidence="11">
    <location>
        <begin position="57"/>
        <end position="91"/>
    </location>
</feature>
<keyword evidence="7" id="KW-0653">Protein transport</keyword>
<dbReference type="InterPro" id="IPR037363">
    <property type="entry name" value="Sec13/Seh1_fam"/>
</dbReference>
<evidence type="ECO:0000256" key="6">
    <source>
        <dbReference type="ARBA" id="ARBA00022816"/>
    </source>
</evidence>
<dbReference type="PANTHER" id="PTHR11024">
    <property type="entry name" value="NUCLEAR PORE COMPLEX PROTEIN SEC13 / SEH1 FAMILY MEMBER"/>
    <property type="match status" value="1"/>
</dbReference>
<comment type="similarity">
    <text evidence="2">Belongs to the WD repeat SEC13 family.</text>
</comment>
<keyword evidence="10" id="KW-0539">Nucleus</keyword>
<comment type="subcellular location">
    <subcellularLocation>
        <location evidence="1">Nucleus</location>
        <location evidence="1">Nuclear pore complex</location>
    </subcellularLocation>
</comment>
<dbReference type="EMBL" id="CP143809">
    <property type="protein sequence ID" value="WVO21126.1"/>
    <property type="molecule type" value="Genomic_DNA"/>
</dbReference>
<keyword evidence="4 11" id="KW-0853">WD repeat</keyword>
<dbReference type="GeneID" id="89989203"/>
<evidence type="ECO:0000256" key="4">
    <source>
        <dbReference type="ARBA" id="ARBA00022574"/>
    </source>
</evidence>
<proteinExistence type="inferred from homology"/>
<dbReference type="Pfam" id="PF00400">
    <property type="entry name" value="WD40"/>
    <property type="match status" value="4"/>
</dbReference>
<organism evidence="12 13">
    <name type="scientific">Cryptococcus decagattii</name>
    <dbReference type="NCBI Taxonomy" id="1859122"/>
    <lineage>
        <taxon>Eukaryota</taxon>
        <taxon>Fungi</taxon>
        <taxon>Dikarya</taxon>
        <taxon>Basidiomycota</taxon>
        <taxon>Agaricomycotina</taxon>
        <taxon>Tremellomycetes</taxon>
        <taxon>Tremellales</taxon>
        <taxon>Cryptococcaceae</taxon>
        <taxon>Cryptococcus</taxon>
        <taxon>Cryptococcus gattii species complex</taxon>
    </lineage>
</organism>
<evidence type="ECO:0000256" key="10">
    <source>
        <dbReference type="ARBA" id="ARBA00023242"/>
    </source>
</evidence>
<evidence type="ECO:0000256" key="11">
    <source>
        <dbReference type="PROSITE-ProRule" id="PRU00221"/>
    </source>
</evidence>
<evidence type="ECO:0000256" key="8">
    <source>
        <dbReference type="ARBA" id="ARBA00023010"/>
    </source>
</evidence>
<evidence type="ECO:0000256" key="9">
    <source>
        <dbReference type="ARBA" id="ARBA00023132"/>
    </source>
</evidence>
<reference evidence="12 13" key="1">
    <citation type="submission" date="2024-01" db="EMBL/GenBank/DDBJ databases">
        <title>Comparative genomics of Cryptococcus and Kwoniella reveals pathogenesis evolution and contrasting modes of karyotype evolution via chromosome fusion or intercentromeric recombination.</title>
        <authorList>
            <person name="Coelho M.A."/>
            <person name="David-Palma M."/>
            <person name="Shea T."/>
            <person name="Bowers K."/>
            <person name="McGinley-Smith S."/>
            <person name="Mohammad A.W."/>
            <person name="Gnirke A."/>
            <person name="Yurkov A.M."/>
            <person name="Nowrousian M."/>
            <person name="Sun S."/>
            <person name="Cuomo C.A."/>
            <person name="Heitman J."/>
        </authorList>
    </citation>
    <scope>NUCLEOTIDE SEQUENCE [LARGE SCALE GENOMIC DNA]</scope>
    <source>
        <strain evidence="12 13">7685027</strain>
    </source>
</reference>
<evidence type="ECO:0000256" key="2">
    <source>
        <dbReference type="ARBA" id="ARBA00010102"/>
    </source>
</evidence>